<dbReference type="PROSITE" id="PS50850">
    <property type="entry name" value="MFS"/>
    <property type="match status" value="1"/>
</dbReference>
<reference evidence="8 9" key="1">
    <citation type="journal article" date="2011" name="Stand. Genomic Sci.">
        <title>Complete genome sequence of Parvibaculum lavamentivorans type strain (DS-1(T)).</title>
        <authorList>
            <person name="Schleheck D."/>
            <person name="Weiss M."/>
            <person name="Pitluck S."/>
            <person name="Bruce D."/>
            <person name="Land M.L."/>
            <person name="Han S."/>
            <person name="Saunders E."/>
            <person name="Tapia R."/>
            <person name="Detter C."/>
            <person name="Brettin T."/>
            <person name="Han J."/>
            <person name="Woyke T."/>
            <person name="Goodwin L."/>
            <person name="Pennacchio L."/>
            <person name="Nolan M."/>
            <person name="Cook A.M."/>
            <person name="Kjelleberg S."/>
            <person name="Thomas T."/>
        </authorList>
    </citation>
    <scope>NUCLEOTIDE SEQUENCE [LARGE SCALE GENOMIC DNA]</scope>
    <source>
        <strain evidence="9">DS-1 / DSM 13023 / NCIMB 13966</strain>
    </source>
</reference>
<accession>A7HSQ4</accession>
<dbReference type="PANTHER" id="PTHR23519">
    <property type="entry name" value="AUTOPHAGY-RELATED PROTEIN 22"/>
    <property type="match status" value="1"/>
</dbReference>
<dbReference type="Gene3D" id="1.20.1250.20">
    <property type="entry name" value="MFS general substrate transporter like domains"/>
    <property type="match status" value="1"/>
</dbReference>
<feature type="transmembrane region" description="Helical" evidence="6">
    <location>
        <begin position="334"/>
        <end position="352"/>
    </location>
</feature>
<evidence type="ECO:0000256" key="1">
    <source>
        <dbReference type="ARBA" id="ARBA00004127"/>
    </source>
</evidence>
<dbReference type="InterPro" id="IPR050495">
    <property type="entry name" value="ATG22/LtaA_families"/>
</dbReference>
<dbReference type="HOGENOM" id="CLU_017518_3_1_5"/>
<dbReference type="GO" id="GO:0022857">
    <property type="term" value="F:transmembrane transporter activity"/>
    <property type="evidence" value="ECO:0007669"/>
    <property type="project" value="InterPro"/>
</dbReference>
<feature type="transmembrane region" description="Helical" evidence="6">
    <location>
        <begin position="214"/>
        <end position="234"/>
    </location>
</feature>
<gene>
    <name evidence="8" type="ordered locus">Plav_1317</name>
</gene>
<evidence type="ECO:0000256" key="2">
    <source>
        <dbReference type="ARBA" id="ARBA00022448"/>
    </source>
</evidence>
<feature type="transmembrane region" description="Helical" evidence="6">
    <location>
        <begin position="101"/>
        <end position="120"/>
    </location>
</feature>
<dbReference type="SUPFAM" id="SSF103473">
    <property type="entry name" value="MFS general substrate transporter"/>
    <property type="match status" value="1"/>
</dbReference>
<protein>
    <submittedName>
        <fullName evidence="8">Major facilitator superfamily MFS_1</fullName>
    </submittedName>
</protein>
<dbReference type="AlphaFoldDB" id="A7HSQ4"/>
<keyword evidence="4 6" id="KW-1133">Transmembrane helix</keyword>
<dbReference type="EMBL" id="CP000774">
    <property type="protein sequence ID" value="ABS62937.1"/>
    <property type="molecule type" value="Genomic_DNA"/>
</dbReference>
<feature type="transmembrane region" description="Helical" evidence="6">
    <location>
        <begin position="126"/>
        <end position="147"/>
    </location>
</feature>
<feature type="transmembrane region" description="Helical" evidence="6">
    <location>
        <begin position="72"/>
        <end position="89"/>
    </location>
</feature>
<feature type="transmembrane region" description="Helical" evidence="6">
    <location>
        <begin position="379"/>
        <end position="402"/>
    </location>
</feature>
<organism evidence="8 9">
    <name type="scientific">Parvibaculum lavamentivorans (strain DS-1 / DSM 13023 / NCIMB 13966)</name>
    <dbReference type="NCBI Taxonomy" id="402881"/>
    <lineage>
        <taxon>Bacteria</taxon>
        <taxon>Pseudomonadati</taxon>
        <taxon>Pseudomonadota</taxon>
        <taxon>Alphaproteobacteria</taxon>
        <taxon>Hyphomicrobiales</taxon>
        <taxon>Parvibaculaceae</taxon>
        <taxon>Parvibaculum</taxon>
    </lineage>
</organism>
<evidence type="ECO:0000256" key="6">
    <source>
        <dbReference type="SAM" id="Phobius"/>
    </source>
</evidence>
<feature type="transmembrane region" description="Helical" evidence="6">
    <location>
        <begin position="42"/>
        <end position="60"/>
    </location>
</feature>
<sequence length="474" mass="51336">MSPIVEGIVPGLQAPHDTQDGEPASNWAQGAWVLYEWANQTYFSLITIFLFPPFFTQVLAENPIQGQAYWGYVQAAAGISIALMSPLLGAMADAAGPRKPWIVFSTLFCAAGCFGLWFAVPGQPLLPVAIALVVAAIGMELTIIFANAMLPTIASDRRIGLLSGIGIGVGQLAAIVALVLVLLFLQLPGEVSAPFIPDEPLFGLSKEAHETDRIVGPISGLWFLIFMLPLLFLVPDQKTRGLSRRQAAKEGLFRLWQTLKSVKHFRNVGIYLAARMLFYDGMTAIFVFGGILAASLFGWGAMEMAVYGIWVTLFAAFGAFVGGWVDLKIGSKKTLIRALVGVIVTFLILLSFDRDRIFYVIEIPVAADAGTFTTLPQQLFLLTVGLFGMMVGPVIASSRTMMARIAPREMMTEFFGLFALVGKATAWIAPLLIGIVTEATQNQRYGLMVVVPLILIGLAGLFMVKEERSAAVVH</sequence>
<feature type="transmembrane region" description="Helical" evidence="6">
    <location>
        <begin position="414"/>
        <end position="433"/>
    </location>
</feature>
<evidence type="ECO:0000256" key="5">
    <source>
        <dbReference type="ARBA" id="ARBA00023136"/>
    </source>
</evidence>
<feature type="domain" description="Major facilitator superfamily (MFS) profile" evidence="7">
    <location>
        <begin position="1"/>
        <end position="469"/>
    </location>
</feature>
<feature type="transmembrane region" description="Helical" evidence="6">
    <location>
        <begin position="305"/>
        <end position="327"/>
    </location>
</feature>
<proteinExistence type="predicted"/>
<dbReference type="KEGG" id="pla:Plav_1317"/>
<dbReference type="PANTHER" id="PTHR23519:SF1">
    <property type="entry name" value="AUTOPHAGY-RELATED PROTEIN 22"/>
    <property type="match status" value="1"/>
</dbReference>
<dbReference type="Pfam" id="PF11700">
    <property type="entry name" value="ATG22"/>
    <property type="match status" value="1"/>
</dbReference>
<feature type="transmembrane region" description="Helical" evidence="6">
    <location>
        <begin position="159"/>
        <end position="185"/>
    </location>
</feature>
<dbReference type="Proteomes" id="UP000006377">
    <property type="component" value="Chromosome"/>
</dbReference>
<evidence type="ECO:0000313" key="8">
    <source>
        <dbReference type="EMBL" id="ABS62937.1"/>
    </source>
</evidence>
<dbReference type="RefSeq" id="WP_012110211.1">
    <property type="nucleotide sequence ID" value="NC_009719.1"/>
</dbReference>
<evidence type="ECO:0000256" key="3">
    <source>
        <dbReference type="ARBA" id="ARBA00022692"/>
    </source>
</evidence>
<keyword evidence="5 6" id="KW-0472">Membrane</keyword>
<evidence type="ECO:0000256" key="4">
    <source>
        <dbReference type="ARBA" id="ARBA00022989"/>
    </source>
</evidence>
<dbReference type="STRING" id="402881.Plav_1317"/>
<dbReference type="InterPro" id="IPR036259">
    <property type="entry name" value="MFS_trans_sf"/>
</dbReference>
<name>A7HSQ4_PARL1</name>
<keyword evidence="3 6" id="KW-0812">Transmembrane</keyword>
<keyword evidence="9" id="KW-1185">Reference proteome</keyword>
<feature type="transmembrane region" description="Helical" evidence="6">
    <location>
        <begin position="445"/>
        <end position="464"/>
    </location>
</feature>
<feature type="transmembrane region" description="Helical" evidence="6">
    <location>
        <begin position="276"/>
        <end position="299"/>
    </location>
</feature>
<evidence type="ECO:0000313" key="9">
    <source>
        <dbReference type="Proteomes" id="UP000006377"/>
    </source>
</evidence>
<dbReference type="eggNOG" id="COG2270">
    <property type="taxonomic scope" value="Bacteria"/>
</dbReference>
<dbReference type="GO" id="GO:0012505">
    <property type="term" value="C:endomembrane system"/>
    <property type="evidence" value="ECO:0007669"/>
    <property type="project" value="UniProtKB-SubCell"/>
</dbReference>
<comment type="subcellular location">
    <subcellularLocation>
        <location evidence="1">Endomembrane system</location>
        <topology evidence="1">Multi-pass membrane protein</topology>
    </subcellularLocation>
</comment>
<dbReference type="InterPro" id="IPR024671">
    <property type="entry name" value="Atg22-like"/>
</dbReference>
<evidence type="ECO:0000259" key="7">
    <source>
        <dbReference type="PROSITE" id="PS50850"/>
    </source>
</evidence>
<dbReference type="InterPro" id="IPR020846">
    <property type="entry name" value="MFS_dom"/>
</dbReference>
<keyword evidence="2" id="KW-0813">Transport</keyword>